<dbReference type="PANTHER" id="PTHR33619:SF3">
    <property type="entry name" value="POLYSACCHARIDE EXPORT PROTEIN GFCE-RELATED"/>
    <property type="match status" value="1"/>
</dbReference>
<dbReference type="OrthoDB" id="9793939at2"/>
<dbReference type="Gene3D" id="3.30.1950.10">
    <property type="entry name" value="wza like domain"/>
    <property type="match status" value="1"/>
</dbReference>
<dbReference type="RefSeq" id="WP_146294169.1">
    <property type="nucleotide sequence ID" value="NZ_CP042326.1"/>
</dbReference>
<evidence type="ECO:0000313" key="6">
    <source>
        <dbReference type="Proteomes" id="UP000318453"/>
    </source>
</evidence>
<dbReference type="EMBL" id="CP042326">
    <property type="protein sequence ID" value="QDZ38558.1"/>
    <property type="molecule type" value="Genomic_DNA"/>
</dbReference>
<dbReference type="Pfam" id="PF02563">
    <property type="entry name" value="Poly_export"/>
    <property type="match status" value="1"/>
</dbReference>
<evidence type="ECO:0000313" key="5">
    <source>
        <dbReference type="EMBL" id="QDZ38558.1"/>
    </source>
</evidence>
<reference evidence="5" key="1">
    <citation type="submission" date="2019-08" db="EMBL/GenBank/DDBJ databases">
        <title>Carotenoids and Carotenoid Binding Proteins in the Halophilic Cyanobacterium Euhalothece sp. ZM00.</title>
        <authorList>
            <person name="Cho S.M."/>
            <person name="Song J.Y."/>
            <person name="Park Y.-I."/>
        </authorList>
    </citation>
    <scope>NUCLEOTIDE SEQUENCE [LARGE SCALE GENOMIC DNA]</scope>
    <source>
        <strain evidence="5">Z-M001</strain>
    </source>
</reference>
<dbReference type="InterPro" id="IPR003715">
    <property type="entry name" value="Poly_export_N"/>
</dbReference>
<evidence type="ECO:0000259" key="3">
    <source>
        <dbReference type="Pfam" id="PF02563"/>
    </source>
</evidence>
<feature type="compositionally biased region" description="Low complexity" evidence="2">
    <location>
        <begin position="42"/>
        <end position="86"/>
    </location>
</feature>
<gene>
    <name evidence="5" type="ORF">FRE64_00505</name>
</gene>
<feature type="domain" description="Soluble ligand binding" evidence="4">
    <location>
        <begin position="311"/>
        <end position="362"/>
    </location>
</feature>
<proteinExistence type="predicted"/>
<evidence type="ECO:0000256" key="1">
    <source>
        <dbReference type="ARBA" id="ARBA00022729"/>
    </source>
</evidence>
<evidence type="ECO:0000259" key="4">
    <source>
        <dbReference type="Pfam" id="PF10531"/>
    </source>
</evidence>
<evidence type="ECO:0000256" key="2">
    <source>
        <dbReference type="SAM" id="MobiDB-lite"/>
    </source>
</evidence>
<organism evidence="5 6">
    <name type="scientific">Euhalothece natronophila Z-M001</name>
    <dbReference type="NCBI Taxonomy" id="522448"/>
    <lineage>
        <taxon>Bacteria</taxon>
        <taxon>Bacillati</taxon>
        <taxon>Cyanobacteriota</taxon>
        <taxon>Cyanophyceae</taxon>
        <taxon>Oscillatoriophycideae</taxon>
        <taxon>Chroococcales</taxon>
        <taxon>Halothecacae</taxon>
        <taxon>Halothece cluster</taxon>
        <taxon>Euhalothece</taxon>
    </lineage>
</organism>
<name>A0A5B8NHX3_9CHRO</name>
<feature type="domain" description="Soluble ligand binding" evidence="4">
    <location>
        <begin position="224"/>
        <end position="255"/>
    </location>
</feature>
<keyword evidence="1" id="KW-0732">Signal</keyword>
<sequence length="421" mass="45833">MRVQYLVSSLAFVTITLTFNGQVQGQTPSNGLPTLENQSPETQPNQQPTPTQPNQQPTQTQPNQQPAPTQPNQQLTQTQPNQQPAQVSPLEQPNLLPEQRTSRPEITDPYLLGPGDTIQLDVFEEEEFSGEQTILDEGSITLPLVGAIPLAGLTLEEASEVITEELSDLLRRPFVNVRLTRARPVRITIVGEVKRPGTYAVSPEDAGSVVQGQVLGARTAGTPTLSDVISLAGGIRETAQIRDVEIIRQQRGGGTRTINIDLWELLQSGGGEGNVTLRPDDRIVIPEAETITASEKTQLARSTFAPDEITVNIVGEVERPGRIEVGANTPLNQALLAAGGFDQERARQSDVTLIRLNDDGTVSEREIPVDFSEGVGDDVNPVLRDQDILVVERSGITRTSERLDTFTNPINSILNLLNIFF</sequence>
<dbReference type="Pfam" id="PF10531">
    <property type="entry name" value="SLBB"/>
    <property type="match status" value="2"/>
</dbReference>
<accession>A0A5B8NHX3</accession>
<dbReference type="PANTHER" id="PTHR33619">
    <property type="entry name" value="POLYSACCHARIDE EXPORT PROTEIN GFCE-RELATED"/>
    <property type="match status" value="1"/>
</dbReference>
<feature type="compositionally biased region" description="Polar residues" evidence="2">
    <location>
        <begin position="26"/>
        <end position="41"/>
    </location>
</feature>
<feature type="region of interest" description="Disordered" evidence="2">
    <location>
        <begin position="26"/>
        <end position="94"/>
    </location>
</feature>
<keyword evidence="6" id="KW-1185">Reference proteome</keyword>
<dbReference type="Proteomes" id="UP000318453">
    <property type="component" value="Chromosome"/>
</dbReference>
<dbReference type="Gene3D" id="3.10.560.10">
    <property type="entry name" value="Outer membrane lipoprotein wza domain like"/>
    <property type="match status" value="2"/>
</dbReference>
<dbReference type="InterPro" id="IPR019554">
    <property type="entry name" value="Soluble_ligand-bd"/>
</dbReference>
<protein>
    <submittedName>
        <fullName evidence="5">Polysaccharide export protein</fullName>
    </submittedName>
</protein>
<dbReference type="AlphaFoldDB" id="A0A5B8NHX3"/>
<dbReference type="KEGG" id="enn:FRE64_00505"/>
<feature type="domain" description="Polysaccharide export protein N-terminal" evidence="3">
    <location>
        <begin position="107"/>
        <end position="179"/>
    </location>
</feature>
<dbReference type="InterPro" id="IPR049712">
    <property type="entry name" value="Poly_export"/>
</dbReference>
<dbReference type="GO" id="GO:0015159">
    <property type="term" value="F:polysaccharide transmembrane transporter activity"/>
    <property type="evidence" value="ECO:0007669"/>
    <property type="project" value="InterPro"/>
</dbReference>